<evidence type="ECO:0008006" key="8">
    <source>
        <dbReference type="Google" id="ProtNLM"/>
    </source>
</evidence>
<keyword evidence="7" id="KW-1185">Reference proteome</keyword>
<feature type="transmembrane region" description="Helical" evidence="5">
    <location>
        <begin position="21"/>
        <end position="40"/>
    </location>
</feature>
<keyword evidence="4 5" id="KW-0472">Membrane</keyword>
<dbReference type="Pfam" id="PF13564">
    <property type="entry name" value="DoxX_2"/>
    <property type="match status" value="1"/>
</dbReference>
<evidence type="ECO:0000313" key="6">
    <source>
        <dbReference type="EMBL" id="CAH1201598.1"/>
    </source>
</evidence>
<evidence type="ECO:0000256" key="4">
    <source>
        <dbReference type="ARBA" id="ARBA00023136"/>
    </source>
</evidence>
<comment type="subcellular location">
    <subcellularLocation>
        <location evidence="1">Membrane</location>
        <topology evidence="1">Multi-pass membrane protein</topology>
    </subcellularLocation>
</comment>
<accession>A0ABN8GAX0</accession>
<dbReference type="EMBL" id="CAKMMF010000007">
    <property type="protein sequence ID" value="CAH1201598.1"/>
    <property type="molecule type" value="Genomic_DNA"/>
</dbReference>
<keyword evidence="2 5" id="KW-0812">Transmembrane</keyword>
<keyword evidence="3 5" id="KW-1133">Transmembrane helix</keyword>
<evidence type="ECO:0000313" key="7">
    <source>
        <dbReference type="Proteomes" id="UP000838686"/>
    </source>
</evidence>
<dbReference type="InterPro" id="IPR032808">
    <property type="entry name" value="DoxX"/>
</dbReference>
<evidence type="ECO:0000256" key="1">
    <source>
        <dbReference type="ARBA" id="ARBA00004141"/>
    </source>
</evidence>
<feature type="transmembrane region" description="Helical" evidence="5">
    <location>
        <begin position="75"/>
        <end position="94"/>
    </location>
</feature>
<evidence type="ECO:0000256" key="5">
    <source>
        <dbReference type="SAM" id="Phobius"/>
    </source>
</evidence>
<evidence type="ECO:0000256" key="2">
    <source>
        <dbReference type="ARBA" id="ARBA00022692"/>
    </source>
</evidence>
<proteinExistence type="predicted"/>
<name>A0ABN8GAX0_9BACL</name>
<protein>
    <recommendedName>
        <fullName evidence="8">DoxX family protein</fullName>
    </recommendedName>
</protein>
<feature type="transmembrane region" description="Helical" evidence="5">
    <location>
        <begin position="46"/>
        <end position="68"/>
    </location>
</feature>
<organism evidence="6 7">
    <name type="scientific">Paenibacillus plantiphilus</name>
    <dbReference type="NCBI Taxonomy" id="2905650"/>
    <lineage>
        <taxon>Bacteria</taxon>
        <taxon>Bacillati</taxon>
        <taxon>Bacillota</taxon>
        <taxon>Bacilli</taxon>
        <taxon>Bacillales</taxon>
        <taxon>Paenibacillaceae</taxon>
        <taxon>Paenibacillus</taxon>
    </lineage>
</organism>
<sequence>MKAFQYEKAKETWGWVKDVPKALVVLIELAELLGALGIILPHATNIAPVLTPIAATGLAVIVLCGALFHIKRKEYREIGVNIVFIAIAVIVASSRF</sequence>
<dbReference type="RefSeq" id="WP_236340008.1">
    <property type="nucleotide sequence ID" value="NZ_CAKMMF010000007.1"/>
</dbReference>
<comment type="caution">
    <text evidence="6">The sequence shown here is derived from an EMBL/GenBank/DDBJ whole genome shotgun (WGS) entry which is preliminary data.</text>
</comment>
<reference evidence="6" key="1">
    <citation type="submission" date="2022-01" db="EMBL/GenBank/DDBJ databases">
        <authorList>
            <person name="Criscuolo A."/>
        </authorList>
    </citation>
    <scope>NUCLEOTIDE SEQUENCE</scope>
    <source>
        <strain evidence="6">CIP111893</strain>
    </source>
</reference>
<dbReference type="Proteomes" id="UP000838686">
    <property type="component" value="Unassembled WGS sequence"/>
</dbReference>
<gene>
    <name evidence="6" type="ORF">PAECIP111893_01668</name>
</gene>
<evidence type="ECO:0000256" key="3">
    <source>
        <dbReference type="ARBA" id="ARBA00022989"/>
    </source>
</evidence>